<evidence type="ECO:0000313" key="1">
    <source>
        <dbReference type="EMBL" id="CAF1053680.1"/>
    </source>
</evidence>
<dbReference type="Proteomes" id="UP000663882">
    <property type="component" value="Unassembled WGS sequence"/>
</dbReference>
<protein>
    <submittedName>
        <fullName evidence="1">Uncharacterized protein</fullName>
    </submittedName>
</protein>
<sequence length="122" mass="14205">MNIQSPIFINLFLSNTNLQSFQYETGDPNSGEDPRSGKTKYFTPSSFYPTSTKTILSQLTDITIPIQKFQDIIWLFTIAPNVKLLKVDRYKSVMRSHPTNTKRQLKNFIQPKNLEEFHLKCM</sequence>
<evidence type="ECO:0000313" key="2">
    <source>
        <dbReference type="Proteomes" id="UP000663882"/>
    </source>
</evidence>
<dbReference type="EMBL" id="CAJNOO010000879">
    <property type="protein sequence ID" value="CAF1053680.1"/>
    <property type="molecule type" value="Genomic_DNA"/>
</dbReference>
<organism evidence="1 2">
    <name type="scientific">Rotaria sordida</name>
    <dbReference type="NCBI Taxonomy" id="392033"/>
    <lineage>
        <taxon>Eukaryota</taxon>
        <taxon>Metazoa</taxon>
        <taxon>Spiralia</taxon>
        <taxon>Gnathifera</taxon>
        <taxon>Rotifera</taxon>
        <taxon>Eurotatoria</taxon>
        <taxon>Bdelloidea</taxon>
        <taxon>Philodinida</taxon>
        <taxon>Philodinidae</taxon>
        <taxon>Rotaria</taxon>
    </lineage>
</organism>
<dbReference type="AlphaFoldDB" id="A0A814KK81"/>
<reference evidence="1" key="1">
    <citation type="submission" date="2021-02" db="EMBL/GenBank/DDBJ databases">
        <authorList>
            <person name="Nowell W R."/>
        </authorList>
    </citation>
    <scope>NUCLEOTIDE SEQUENCE</scope>
</reference>
<name>A0A814KK81_9BILA</name>
<comment type="caution">
    <text evidence="1">The sequence shown here is derived from an EMBL/GenBank/DDBJ whole genome shotgun (WGS) entry which is preliminary data.</text>
</comment>
<accession>A0A814KK81</accession>
<gene>
    <name evidence="1" type="ORF">RFH988_LOCUS16870</name>
</gene>
<proteinExistence type="predicted"/>